<feature type="domain" description="EF-hand" evidence="4">
    <location>
        <begin position="63"/>
        <end position="98"/>
    </location>
</feature>
<dbReference type="PROSITE" id="PS00018">
    <property type="entry name" value="EF_HAND_1"/>
    <property type="match status" value="2"/>
</dbReference>
<evidence type="ECO:0000256" key="3">
    <source>
        <dbReference type="ARBA" id="ARBA00022837"/>
    </source>
</evidence>
<proteinExistence type="predicted"/>
<dbReference type="GO" id="GO:0005509">
    <property type="term" value="F:calcium ion binding"/>
    <property type="evidence" value="ECO:0007669"/>
    <property type="project" value="InterPro"/>
</dbReference>
<evidence type="ECO:0000256" key="2">
    <source>
        <dbReference type="ARBA" id="ARBA00022737"/>
    </source>
</evidence>
<dbReference type="PANTHER" id="PTHR45942">
    <property type="entry name" value="PROTEIN PHOSPATASE 3 REGULATORY SUBUNIT B ALPHA ISOFORM TYPE 1"/>
    <property type="match status" value="1"/>
</dbReference>
<dbReference type="Proteomes" id="UP001642409">
    <property type="component" value="Unassembled WGS sequence"/>
</dbReference>
<keyword evidence="7" id="KW-1185">Reference proteome</keyword>
<keyword evidence="1" id="KW-0479">Metal-binding</keyword>
<evidence type="ECO:0000313" key="6">
    <source>
        <dbReference type="EMBL" id="CAL6010547.1"/>
    </source>
</evidence>
<reference evidence="6 7" key="2">
    <citation type="submission" date="2024-07" db="EMBL/GenBank/DDBJ databases">
        <authorList>
            <person name="Akdeniz Z."/>
        </authorList>
    </citation>
    <scope>NUCLEOTIDE SEQUENCE [LARGE SCALE GENOMIC DNA]</scope>
</reference>
<comment type="caution">
    <text evidence="5">The sequence shown here is derived from an EMBL/GenBank/DDBJ whole genome shotgun (WGS) entry which is preliminary data.</text>
</comment>
<protein>
    <submittedName>
        <fullName evidence="5">EF hand domain-containing protein</fullName>
    </submittedName>
    <submittedName>
        <fullName evidence="6">EF_hand domain-containing protein</fullName>
    </submittedName>
</protein>
<accession>A0AA86QLB3</accession>
<gene>
    <name evidence="6" type="ORF">HINF_LOCUS22141</name>
    <name evidence="5" type="ORF">HINF_LOCUS46257</name>
</gene>
<feature type="domain" description="EF-hand" evidence="4">
    <location>
        <begin position="24"/>
        <end position="59"/>
    </location>
</feature>
<keyword evidence="2" id="KW-0677">Repeat</keyword>
<organism evidence="5">
    <name type="scientific">Hexamita inflata</name>
    <dbReference type="NCBI Taxonomy" id="28002"/>
    <lineage>
        <taxon>Eukaryota</taxon>
        <taxon>Metamonada</taxon>
        <taxon>Diplomonadida</taxon>
        <taxon>Hexamitidae</taxon>
        <taxon>Hexamitinae</taxon>
        <taxon>Hexamita</taxon>
    </lineage>
</organism>
<name>A0AA86QLB3_9EUKA</name>
<evidence type="ECO:0000313" key="5">
    <source>
        <dbReference type="EMBL" id="CAI9958612.1"/>
    </source>
</evidence>
<dbReference type="InterPro" id="IPR002048">
    <property type="entry name" value="EF_hand_dom"/>
</dbReference>
<keyword evidence="3" id="KW-0106">Calcium</keyword>
<dbReference type="InterPro" id="IPR018247">
    <property type="entry name" value="EF_Hand_1_Ca_BS"/>
</dbReference>
<sequence>MGTDLSKTNNSKYITTDPSGISRCSDEFARKLFDNYDLDRNQSIDAEELVKALTQLGQNMDDAAIEKLTSIIAVVDENENQVLEFDEFRNFLYTFLNAKTDDIKSILFFSYDWDQSATIDQNELYLILKRLGCTVDKEQINLLTKQVSDNVDNTFSYHEFLKLMEKLGVK</sequence>
<dbReference type="InterPro" id="IPR011992">
    <property type="entry name" value="EF-hand-dom_pair"/>
</dbReference>
<evidence type="ECO:0000256" key="1">
    <source>
        <dbReference type="ARBA" id="ARBA00022723"/>
    </source>
</evidence>
<dbReference type="Gene3D" id="1.10.238.10">
    <property type="entry name" value="EF-hand"/>
    <property type="match status" value="2"/>
</dbReference>
<dbReference type="Pfam" id="PF13499">
    <property type="entry name" value="EF-hand_7"/>
    <property type="match status" value="1"/>
</dbReference>
<evidence type="ECO:0000313" key="7">
    <source>
        <dbReference type="Proteomes" id="UP001642409"/>
    </source>
</evidence>
<dbReference type="SMART" id="SM00054">
    <property type="entry name" value="EFh"/>
    <property type="match status" value="2"/>
</dbReference>
<evidence type="ECO:0000259" key="4">
    <source>
        <dbReference type="PROSITE" id="PS50222"/>
    </source>
</evidence>
<dbReference type="AlphaFoldDB" id="A0AA86QLB3"/>
<reference evidence="5" key="1">
    <citation type="submission" date="2023-06" db="EMBL/GenBank/DDBJ databases">
        <authorList>
            <person name="Kurt Z."/>
        </authorList>
    </citation>
    <scope>NUCLEOTIDE SEQUENCE</scope>
</reference>
<dbReference type="PROSITE" id="PS50222">
    <property type="entry name" value="EF_HAND_2"/>
    <property type="match status" value="2"/>
</dbReference>
<dbReference type="EMBL" id="CATOUU010000906">
    <property type="protein sequence ID" value="CAI9958612.1"/>
    <property type="molecule type" value="Genomic_DNA"/>
</dbReference>
<dbReference type="SUPFAM" id="SSF47473">
    <property type="entry name" value="EF-hand"/>
    <property type="match status" value="1"/>
</dbReference>
<dbReference type="EMBL" id="CAXDID020000061">
    <property type="protein sequence ID" value="CAL6010547.1"/>
    <property type="molecule type" value="Genomic_DNA"/>
</dbReference>